<keyword evidence="4" id="KW-1185">Reference proteome</keyword>
<dbReference type="EMBL" id="JAESVP010000004">
    <property type="protein sequence ID" value="MBL4928325.1"/>
    <property type="molecule type" value="Genomic_DNA"/>
</dbReference>
<evidence type="ECO:0000259" key="2">
    <source>
        <dbReference type="Pfam" id="PF01878"/>
    </source>
</evidence>
<name>A0A8J7STA1_9RHOB</name>
<dbReference type="Gene3D" id="3.10.590.10">
    <property type="entry name" value="ph1033 like domains"/>
    <property type="match status" value="1"/>
</dbReference>
<dbReference type="InterPro" id="IPR002740">
    <property type="entry name" value="EVE_domain"/>
</dbReference>
<comment type="caution">
    <text evidence="3">The sequence shown here is derived from an EMBL/GenBank/DDBJ whole genome shotgun (WGS) entry which is preliminary data.</text>
</comment>
<accession>A0A8J7STA1</accession>
<organism evidence="3 4">
    <name type="scientific">Fuscibacter oryzae</name>
    <dbReference type="NCBI Taxonomy" id="2803939"/>
    <lineage>
        <taxon>Bacteria</taxon>
        <taxon>Pseudomonadati</taxon>
        <taxon>Pseudomonadota</taxon>
        <taxon>Alphaproteobacteria</taxon>
        <taxon>Rhodobacterales</taxon>
        <taxon>Paracoccaceae</taxon>
        <taxon>Fuscibacter</taxon>
    </lineage>
</organism>
<dbReference type="RefSeq" id="WP_202659964.1">
    <property type="nucleotide sequence ID" value="NZ_JAESVP010000004.1"/>
</dbReference>
<dbReference type="InterPro" id="IPR022996">
    <property type="entry name" value="UPF0310"/>
</dbReference>
<comment type="similarity">
    <text evidence="1">Belongs to the UPF0310 family.</text>
</comment>
<proteinExistence type="inferred from homology"/>
<dbReference type="HAMAP" id="MF_00771">
    <property type="entry name" value="UPF0310"/>
    <property type="match status" value="1"/>
</dbReference>
<sequence>MERFWVITASADHAAHGRAEGIVQACHGKTAPLRRMRPGDGVVIYSPRTLMRGGAPVMAFSAIGRLAEGEAWQHDMGGGFVPWRRGVIWQDAQPAPIHLLLNRLDLTRGQTSWGMVFRYGHRELSRHDFALIARAMLGMDKAQPDPHISPVNAECEPWASFF</sequence>
<dbReference type="CDD" id="cd21132">
    <property type="entry name" value="EVE-like"/>
    <property type="match status" value="1"/>
</dbReference>
<gene>
    <name evidence="3" type="ORF">JI744_09430</name>
</gene>
<evidence type="ECO:0000313" key="4">
    <source>
        <dbReference type="Proteomes" id="UP000619033"/>
    </source>
</evidence>
<reference evidence="3" key="1">
    <citation type="submission" date="2021-01" db="EMBL/GenBank/DDBJ databases">
        <title>Genome seq and assembly of Tabrizicola sp. KVB23.</title>
        <authorList>
            <person name="Chhetri G."/>
        </authorList>
    </citation>
    <scope>NUCLEOTIDE SEQUENCE</scope>
    <source>
        <strain evidence="3">KVB23</strain>
    </source>
</reference>
<dbReference type="Pfam" id="PF01878">
    <property type="entry name" value="EVE"/>
    <property type="match status" value="1"/>
</dbReference>
<dbReference type="NCBIfam" id="NF002616">
    <property type="entry name" value="PRK02268.1-2"/>
    <property type="match status" value="1"/>
</dbReference>
<evidence type="ECO:0000313" key="3">
    <source>
        <dbReference type="EMBL" id="MBL4928325.1"/>
    </source>
</evidence>
<feature type="domain" description="EVE" evidence="2">
    <location>
        <begin position="4"/>
        <end position="134"/>
    </location>
</feature>
<dbReference type="SUPFAM" id="SSF88697">
    <property type="entry name" value="PUA domain-like"/>
    <property type="match status" value="1"/>
</dbReference>
<evidence type="ECO:0000256" key="1">
    <source>
        <dbReference type="HAMAP-Rule" id="MF_00771"/>
    </source>
</evidence>
<dbReference type="AlphaFoldDB" id="A0A8J7STA1"/>
<dbReference type="InterPro" id="IPR015947">
    <property type="entry name" value="PUA-like_sf"/>
</dbReference>
<protein>
    <recommendedName>
        <fullName evidence="1">UPF0310 protein JI744_09430</fullName>
    </recommendedName>
</protein>
<dbReference type="Proteomes" id="UP000619033">
    <property type="component" value="Unassembled WGS sequence"/>
</dbReference>